<sequence length="942" mass="100108">MPGAVVGWCAGMRLPWAVSTGVVITAGVWGVLAWWYGNHNIAVTFDSLIKGTAVFAAVGLVWRIGYSLISALRGRRKRQLERELLSPAELDNQRKWWSREQLRAWFRSPNRHGGVLDPMWILPLAGVVTGFTLLTQRAMDAIEGSEDGLDSIFQGWDVHWHASVLRFIHETGVASSIRMGELQNIETQKPLFYPTGFHTFGAALQDYADLTPVEALNVTSVVLPAVSLALSAAFLAWVMVGRRGLTGALAAGLAPVAVVGVIPVFYVEYYTGAWPNASALSMVGIAAAALMKVPERPKMIPAAALGFAGVGAVHPSAIPVVAVIVALWWLLWKLFVPTGREQGKRGFFRGVWLRCKDVLLIGVTAIAGGALMLPQWMVGSGQASEVSAFNKRQVPDYGDAWQRVFELQSRANHYAPTQWWVTWGAIAGAVVLLLWRRNIWAAAATGLLAAVGAYSLKNFDGPAGAVAGFLSGLNYNSAHRLFHPLALVATALAAVAAAAVVRFVLGGFLDIPFLRKRRDAKGRRKGIQWVSVIPATLATATCIGIAFGLVPWTQAPMEGKYRWAVTASRDGRMVGEKEKGAFEWLKRQPGAYDGIIANNSHEGTGWMYPLHNLPSLHRHFLLAKTPKDSATQALLWHPDIIGAGLSPVRGSEAETMRQWSPDTAGVKGDRSDYANISDFAARDLNVKYYIISPPAFFASQKNIEAQVKGMWKAPGLTPVYKDGATAIFAVNAQLTDEELAKARESGEAESPDKLPPLPKVKSDGEDAATGAGAQADPSGIDPQGAGASGAGERGRKKSAEKSAKEQKFHRPTKWDRDLAKEDAAAGGREHSAPGEPQDPKDPSARGTQRNPAVPTPGQPDAPHGPGAVAPQTPGTGPAQAPVPAPVPAAPYAPAPQAPVAPAYPGWQAPPAGDPGLAPGADPGYGVPGAGIGAPALGQGLGF</sequence>
<dbReference type="STRING" id="662755.CRES_1842"/>
<keyword evidence="2" id="KW-1133">Transmembrane helix</keyword>
<feature type="transmembrane region" description="Helical" evidence="2">
    <location>
        <begin position="247"/>
        <end position="267"/>
    </location>
</feature>
<feature type="compositionally biased region" description="Low complexity" evidence="1">
    <location>
        <begin position="899"/>
        <end position="923"/>
    </location>
</feature>
<dbReference type="HOGENOM" id="CLU_017691_0_0_11"/>
<feature type="transmembrane region" description="Helical" evidence="2">
    <location>
        <begin position="526"/>
        <end position="552"/>
    </location>
</feature>
<keyword evidence="2" id="KW-0472">Membrane</keyword>
<name>F8E1Y2_CORRG</name>
<protein>
    <submittedName>
        <fullName evidence="3">Membrane protein</fullName>
    </submittedName>
</protein>
<accession>F8E1Y2</accession>
<keyword evidence="2" id="KW-0812">Transmembrane</keyword>
<feature type="compositionally biased region" description="Basic and acidic residues" evidence="1">
    <location>
        <begin position="797"/>
        <end position="843"/>
    </location>
</feature>
<feature type="region of interest" description="Disordered" evidence="1">
    <location>
        <begin position="740"/>
        <end position="942"/>
    </location>
</feature>
<feature type="compositionally biased region" description="Pro residues" evidence="1">
    <location>
        <begin position="880"/>
        <end position="898"/>
    </location>
</feature>
<dbReference type="KEGG" id="crd:CRES_1842"/>
<reference evidence="3 4" key="1">
    <citation type="journal article" date="2012" name="BMC Genomics">
        <title>Complete genome sequence, lifestyle, and multi-drug resistance of the human pathogen Corynebacterium resistens DSM 45100 isolated from blood samples of a leukemia patient.</title>
        <authorList>
            <person name="Schroder J."/>
            <person name="Maus I."/>
            <person name="Meyer K."/>
            <person name="Wordemann S."/>
            <person name="Blom J."/>
            <person name="Jaenicke S."/>
            <person name="Schneider J."/>
            <person name="Trost E."/>
            <person name="Tauch A."/>
        </authorList>
    </citation>
    <scope>NUCLEOTIDE SEQUENCE [LARGE SCALE GENOMIC DNA]</scope>
    <source>
        <strain evidence="4">DSM 45100 / JCM 12819 / CCUG 50093 / GTC 2026 / SICGH 158</strain>
    </source>
</reference>
<evidence type="ECO:0000256" key="1">
    <source>
        <dbReference type="SAM" id="MobiDB-lite"/>
    </source>
</evidence>
<keyword evidence="4" id="KW-1185">Reference proteome</keyword>
<dbReference type="Pfam" id="PF20176">
    <property type="entry name" value="DUF6541"/>
    <property type="match status" value="1"/>
</dbReference>
<dbReference type="Proteomes" id="UP000000492">
    <property type="component" value="Chromosome"/>
</dbReference>
<feature type="compositionally biased region" description="Basic and acidic residues" evidence="1">
    <location>
        <begin position="740"/>
        <end position="752"/>
    </location>
</feature>
<feature type="transmembrane region" description="Helical" evidence="2">
    <location>
        <begin position="16"/>
        <end position="36"/>
    </location>
</feature>
<proteinExistence type="predicted"/>
<feature type="transmembrane region" description="Helical" evidence="2">
    <location>
        <begin position="351"/>
        <end position="373"/>
    </location>
</feature>
<organism evidence="3 4">
    <name type="scientific">Corynebacterium resistens (strain DSM 45100 / JCM 12819 / GTC 2026 / SICGH 158)</name>
    <dbReference type="NCBI Taxonomy" id="662755"/>
    <lineage>
        <taxon>Bacteria</taxon>
        <taxon>Bacillati</taxon>
        <taxon>Actinomycetota</taxon>
        <taxon>Actinomycetes</taxon>
        <taxon>Mycobacteriales</taxon>
        <taxon>Corynebacteriaceae</taxon>
        <taxon>Corynebacterium</taxon>
    </lineage>
</organism>
<feature type="transmembrane region" description="Helical" evidence="2">
    <location>
        <begin position="221"/>
        <end position="240"/>
    </location>
</feature>
<evidence type="ECO:0000256" key="2">
    <source>
        <dbReference type="SAM" id="Phobius"/>
    </source>
</evidence>
<dbReference type="InterPro" id="IPR046671">
    <property type="entry name" value="DUF6541"/>
</dbReference>
<feature type="transmembrane region" description="Helical" evidence="2">
    <location>
        <begin position="481"/>
        <end position="505"/>
    </location>
</feature>
<dbReference type="eggNOG" id="COG5617">
    <property type="taxonomic scope" value="Bacteria"/>
</dbReference>
<feature type="transmembrane region" description="Helical" evidence="2">
    <location>
        <begin position="439"/>
        <end position="456"/>
    </location>
</feature>
<evidence type="ECO:0000313" key="4">
    <source>
        <dbReference type="Proteomes" id="UP000000492"/>
    </source>
</evidence>
<feature type="transmembrane region" description="Helical" evidence="2">
    <location>
        <begin position="48"/>
        <end position="69"/>
    </location>
</feature>
<feature type="transmembrane region" description="Helical" evidence="2">
    <location>
        <begin position="115"/>
        <end position="134"/>
    </location>
</feature>
<dbReference type="EMBL" id="CP002857">
    <property type="protein sequence ID" value="AEI10195.1"/>
    <property type="molecule type" value="Genomic_DNA"/>
</dbReference>
<dbReference type="AlphaFoldDB" id="F8E1Y2"/>
<evidence type="ECO:0000313" key="3">
    <source>
        <dbReference type="EMBL" id="AEI10195.1"/>
    </source>
</evidence>
<gene>
    <name evidence="3" type="ordered locus">CRES_1842</name>
</gene>
<feature type="transmembrane region" description="Helical" evidence="2">
    <location>
        <begin position="303"/>
        <end position="331"/>
    </location>
</feature>